<keyword evidence="1" id="KW-0472">Membrane</keyword>
<keyword evidence="3" id="KW-1185">Reference proteome</keyword>
<evidence type="ECO:0008006" key="4">
    <source>
        <dbReference type="Google" id="ProtNLM"/>
    </source>
</evidence>
<sequence length="151" mass="17336">MARIRIENRRQSIDFRGNLEVGMIYVIFALCALAITFFACRYFAAKALLVEREIDKAIARRFESSGKVIELAKLREENAVMRNLLLDLLENEAVFPVQSAPPSRVDLRRMGAAKVQRYREILAESQYVLQQRGAIGVFEDHGAFKDDQRRS</sequence>
<accession>A0ABN0HQ44</accession>
<keyword evidence="1" id="KW-0812">Transmembrane</keyword>
<evidence type="ECO:0000313" key="3">
    <source>
        <dbReference type="Proteomes" id="UP000017668"/>
    </source>
</evidence>
<proteinExistence type="predicted"/>
<reference evidence="2 3" key="1">
    <citation type="journal article" date="2013" name="Genome Announc.">
        <title>Genome Sequence of Rhizobium lupini HPC(L) Isolated from Saline Desert Soil, Kutch (Gujarat).</title>
        <authorList>
            <person name="Agarwal L."/>
            <person name="Purohit H.J."/>
        </authorList>
    </citation>
    <scope>NUCLEOTIDE SEQUENCE [LARGE SCALE GENOMIC DNA]</scope>
    <source>
        <strain evidence="3">HPC(L)</strain>
    </source>
</reference>
<organism evidence="2 3">
    <name type="scientific">Bradyrhizobium lupini HPC(L)</name>
    <dbReference type="NCBI Taxonomy" id="1229491"/>
    <lineage>
        <taxon>Bacteria</taxon>
        <taxon>Pseudomonadati</taxon>
        <taxon>Pseudomonadota</taxon>
        <taxon>Alphaproteobacteria</taxon>
        <taxon>Hyphomicrobiales</taxon>
        <taxon>Nitrobacteraceae</taxon>
        <taxon>Bradyrhizobium</taxon>
    </lineage>
</organism>
<dbReference type="EMBL" id="AMQQ01000010">
    <property type="protein sequence ID" value="EKJ96674.1"/>
    <property type="molecule type" value="Genomic_DNA"/>
</dbReference>
<keyword evidence="1" id="KW-1133">Transmembrane helix</keyword>
<feature type="transmembrane region" description="Helical" evidence="1">
    <location>
        <begin position="21"/>
        <end position="44"/>
    </location>
</feature>
<dbReference type="Proteomes" id="UP000017668">
    <property type="component" value="Unassembled WGS sequence"/>
</dbReference>
<name>A0ABN0HQ44_RHILU</name>
<comment type="caution">
    <text evidence="2">The sequence shown here is derived from an EMBL/GenBank/DDBJ whole genome shotgun (WGS) entry which is preliminary data.</text>
</comment>
<gene>
    <name evidence="2" type="ORF">C241_06217</name>
</gene>
<protein>
    <recommendedName>
        <fullName evidence="4">Cell division protein FtsL</fullName>
    </recommendedName>
</protein>
<evidence type="ECO:0000256" key="1">
    <source>
        <dbReference type="SAM" id="Phobius"/>
    </source>
</evidence>
<evidence type="ECO:0000313" key="2">
    <source>
        <dbReference type="EMBL" id="EKJ96674.1"/>
    </source>
</evidence>